<protein>
    <submittedName>
        <fullName evidence="1">Uncharacterized protein</fullName>
    </submittedName>
</protein>
<evidence type="ECO:0000313" key="1">
    <source>
        <dbReference type="EMBL" id="MBM6617929.1"/>
    </source>
</evidence>
<dbReference type="RefSeq" id="WP_204203283.1">
    <property type="nucleotide sequence ID" value="NZ_JAFELM010000028.1"/>
</dbReference>
<accession>A0ABS2DHH0</accession>
<comment type="caution">
    <text evidence="1">The sequence shown here is derived from an EMBL/GenBank/DDBJ whole genome shotgun (WGS) entry which is preliminary data.</text>
</comment>
<sequence>MWFFIGSILLFIISIAFLHDVKKKRFKYSKADRLTDSKDLGDAQFYKHHNQFLDHYKK</sequence>
<dbReference type="Proteomes" id="UP001518925">
    <property type="component" value="Unassembled WGS sequence"/>
</dbReference>
<name>A0ABS2DHH0_9BACI</name>
<reference evidence="1 2" key="1">
    <citation type="submission" date="2021-02" db="EMBL/GenBank/DDBJ databases">
        <title>Bacillus sp. RD4P76, an endophyte from a halophyte.</title>
        <authorList>
            <person name="Sun J.-Q."/>
        </authorList>
    </citation>
    <scope>NUCLEOTIDE SEQUENCE [LARGE SCALE GENOMIC DNA]</scope>
    <source>
        <strain evidence="1 2">RD4P76</strain>
    </source>
</reference>
<organism evidence="1 2">
    <name type="scientific">Bacillus suaedaesalsae</name>
    <dbReference type="NCBI Taxonomy" id="2810349"/>
    <lineage>
        <taxon>Bacteria</taxon>
        <taxon>Bacillati</taxon>
        <taxon>Bacillota</taxon>
        <taxon>Bacilli</taxon>
        <taxon>Bacillales</taxon>
        <taxon>Bacillaceae</taxon>
        <taxon>Bacillus</taxon>
    </lineage>
</organism>
<dbReference type="EMBL" id="JAFELM010000028">
    <property type="protein sequence ID" value="MBM6617929.1"/>
    <property type="molecule type" value="Genomic_DNA"/>
</dbReference>
<keyword evidence="2" id="KW-1185">Reference proteome</keyword>
<evidence type="ECO:0000313" key="2">
    <source>
        <dbReference type="Proteomes" id="UP001518925"/>
    </source>
</evidence>
<proteinExistence type="predicted"/>
<gene>
    <name evidence="1" type="ORF">JR050_09635</name>
</gene>